<accession>A0ABM7ZMK6</accession>
<reference evidence="2" key="1">
    <citation type="submission" date="2022-06" db="EMBL/GenBank/DDBJ databases">
        <title>Complete genome sequence of Streptomyces nigrescens HEK616.</title>
        <authorList>
            <person name="Asamizu S."/>
            <person name="Onaka H."/>
        </authorList>
    </citation>
    <scope>NUCLEOTIDE SEQUENCE</scope>
    <source>
        <strain evidence="2">HEK616</strain>
    </source>
</reference>
<dbReference type="EMBL" id="AP026073">
    <property type="protein sequence ID" value="BDM67128.1"/>
    <property type="molecule type" value="Genomic_DNA"/>
</dbReference>
<evidence type="ECO:0000256" key="1">
    <source>
        <dbReference type="SAM" id="MobiDB-lite"/>
    </source>
</evidence>
<protein>
    <submittedName>
        <fullName evidence="2">Uncharacterized protein</fullName>
    </submittedName>
</protein>
<evidence type="ECO:0000313" key="3">
    <source>
        <dbReference type="Proteomes" id="UP001059597"/>
    </source>
</evidence>
<feature type="region of interest" description="Disordered" evidence="1">
    <location>
        <begin position="1"/>
        <end position="81"/>
    </location>
</feature>
<evidence type="ECO:0000313" key="2">
    <source>
        <dbReference type="EMBL" id="BDM67128.1"/>
    </source>
</evidence>
<name>A0ABM7ZMK6_STRNI</name>
<gene>
    <name evidence="2" type="ORF">HEK616_06150</name>
</gene>
<dbReference type="Proteomes" id="UP001059597">
    <property type="component" value="Chromosome"/>
</dbReference>
<keyword evidence="3" id="KW-1185">Reference proteome</keyword>
<organism evidence="2 3">
    <name type="scientific">Streptomyces nigrescens</name>
    <dbReference type="NCBI Taxonomy" id="1920"/>
    <lineage>
        <taxon>Bacteria</taxon>
        <taxon>Bacillati</taxon>
        <taxon>Actinomycetota</taxon>
        <taxon>Actinomycetes</taxon>
        <taxon>Kitasatosporales</taxon>
        <taxon>Streptomycetaceae</taxon>
        <taxon>Streptomyces</taxon>
    </lineage>
</organism>
<proteinExistence type="predicted"/>
<sequence length="148" mass="15379">MSHKKAGSAPPPDPPTGPECGALPLSRLDSPHGIRPGVPGCTALRRDAHIGRAAQSSPGTSPRPRVAVARSPKTDTAGAVQAPPGCLHCPVRLTTPLNGYVQMSVIWVSCHMGANAVKALDLEIGALGYGWCVPECGHCVNCRDYVKV</sequence>